<feature type="transmembrane region" description="Helical" evidence="1">
    <location>
        <begin position="214"/>
        <end position="235"/>
    </location>
</feature>
<evidence type="ECO:0000313" key="2">
    <source>
        <dbReference type="EMBL" id="RAK67078.1"/>
    </source>
</evidence>
<accession>A0A328BPT0</accession>
<feature type="transmembrane region" description="Helical" evidence="1">
    <location>
        <begin position="284"/>
        <end position="310"/>
    </location>
</feature>
<feature type="transmembrane region" description="Helical" evidence="1">
    <location>
        <begin position="83"/>
        <end position="109"/>
    </location>
</feature>
<dbReference type="Pfam" id="PF13687">
    <property type="entry name" value="DUF4153"/>
    <property type="match status" value="1"/>
</dbReference>
<evidence type="ECO:0000256" key="1">
    <source>
        <dbReference type="SAM" id="Phobius"/>
    </source>
</evidence>
<keyword evidence="1" id="KW-1133">Transmembrane helix</keyword>
<name>A0A328BPT0_9BACT</name>
<sequence>MNALPLFTPNTARAEAPPYAAPVWRPVRLALTATQKWLLPLGVLAFDVLFWQQGLGLNLAIYTLLAVLALLAGQPRAAWRSAYFRLVLLGALVSCGAVAWYGSATAALACTGSLLMLWGYANQPVLKQASLALLTGLGAAAQVVTGLPALLLRALPGRATKAGRAGWYARLLLVPVLILGVFHLLFVVANPRYSQLAGLAWQALGEWLGRFFELLSLGHLLFLALGLMVTAAALLRVPLPGLAQWEARFGEVVRRRRDGVASFSVPRPDFRRRDFRTADLRKEYLAALAVFGLVNLLLLAVNAIDISWIWIDFRPEPGFDLAQFVHEGTYVLIFSILLAMGIVLWFFRRNLNFYQPGLPALRWGATVWVLQNAVLAVSVGVRNYHYISRMGLAYKRIGVCFFLLLTLFGLVTILLKIWQRRSAFALVRLNSVAAYLVLLALALGNWEVWIVRYNLTVGFTQVDYGFLLDMPGRVLPALVKHRAILNRTRHITRDAGGFYSLYEEVSPAVAQRMLDERVLRWQQRYRAEASWQDWNYMDWRAHQLLPAAGKASSTH</sequence>
<feature type="transmembrane region" description="Helical" evidence="1">
    <location>
        <begin position="360"/>
        <end position="381"/>
    </location>
</feature>
<keyword evidence="1" id="KW-0812">Transmembrane</keyword>
<dbReference type="AlphaFoldDB" id="A0A328BPT0"/>
<evidence type="ECO:0000313" key="3">
    <source>
        <dbReference type="Proteomes" id="UP000248553"/>
    </source>
</evidence>
<keyword evidence="1" id="KW-0472">Membrane</keyword>
<feature type="transmembrane region" description="Helical" evidence="1">
    <location>
        <begin position="427"/>
        <end position="446"/>
    </location>
</feature>
<organism evidence="2 3">
    <name type="scientific">Hymenobacter edaphi</name>
    <dbReference type="NCBI Taxonomy" id="2211146"/>
    <lineage>
        <taxon>Bacteria</taxon>
        <taxon>Pseudomonadati</taxon>
        <taxon>Bacteroidota</taxon>
        <taxon>Cytophagia</taxon>
        <taxon>Cytophagales</taxon>
        <taxon>Hymenobacteraceae</taxon>
        <taxon>Hymenobacter</taxon>
    </lineage>
</organism>
<dbReference type="InterPro" id="IPR025291">
    <property type="entry name" value="DUF4153"/>
</dbReference>
<dbReference type="OrthoDB" id="627992at2"/>
<protein>
    <submittedName>
        <fullName evidence="2">Uncharacterized protein</fullName>
    </submittedName>
</protein>
<reference evidence="3" key="1">
    <citation type="submission" date="2018-05" db="EMBL/GenBank/DDBJ databases">
        <authorList>
            <person name="Nie L."/>
        </authorList>
    </citation>
    <scope>NUCLEOTIDE SEQUENCE [LARGE SCALE GENOMIC DNA]</scope>
    <source>
        <strain evidence="3">NL</strain>
    </source>
</reference>
<proteinExistence type="predicted"/>
<dbReference type="Proteomes" id="UP000248553">
    <property type="component" value="Unassembled WGS sequence"/>
</dbReference>
<feature type="transmembrane region" description="Helical" evidence="1">
    <location>
        <begin position="393"/>
        <end position="415"/>
    </location>
</feature>
<comment type="caution">
    <text evidence="2">The sequence shown here is derived from an EMBL/GenBank/DDBJ whole genome shotgun (WGS) entry which is preliminary data.</text>
</comment>
<feature type="transmembrane region" description="Helical" evidence="1">
    <location>
        <begin position="129"/>
        <end position="155"/>
    </location>
</feature>
<feature type="transmembrane region" description="Helical" evidence="1">
    <location>
        <begin position="330"/>
        <end position="348"/>
    </location>
</feature>
<dbReference type="RefSeq" id="WP_111478499.1">
    <property type="nucleotide sequence ID" value="NZ_QHKM01000003.1"/>
</dbReference>
<feature type="transmembrane region" description="Helical" evidence="1">
    <location>
        <begin position="167"/>
        <end position="189"/>
    </location>
</feature>
<feature type="transmembrane region" description="Helical" evidence="1">
    <location>
        <begin position="50"/>
        <end position="71"/>
    </location>
</feature>
<dbReference type="EMBL" id="QHKM01000003">
    <property type="protein sequence ID" value="RAK67078.1"/>
    <property type="molecule type" value="Genomic_DNA"/>
</dbReference>
<gene>
    <name evidence="2" type="ORF">DLM85_12840</name>
</gene>
<keyword evidence="3" id="KW-1185">Reference proteome</keyword>